<dbReference type="EMBL" id="ACIK02000004">
    <property type="protein sequence ID" value="EEP66423.1"/>
    <property type="molecule type" value="Genomic_DNA"/>
</dbReference>
<comment type="similarity">
    <text evidence="2">Belongs to the CobT family.</text>
</comment>
<dbReference type="HOGENOM" id="CLU_002982_0_0_9"/>
<dbReference type="PANTHER" id="PTHR43463">
    <property type="entry name" value="NICOTINATE-NUCLEOTIDE--DIMETHYLBENZIMIDAZOLE PHOSPHORIBOSYLTRANSFERASE"/>
    <property type="match status" value="1"/>
</dbReference>
<dbReference type="GO" id="GO:0009236">
    <property type="term" value="P:cobalamin biosynthetic process"/>
    <property type="evidence" value="ECO:0007669"/>
    <property type="project" value="UniProtKB-KW"/>
</dbReference>
<accession>C4FNG5</accession>
<evidence type="ECO:0000256" key="9">
    <source>
        <dbReference type="ARBA" id="ARBA00047340"/>
    </source>
</evidence>
<comment type="pathway">
    <text evidence="1">Nucleoside biosynthesis; alpha-ribazole biosynthesis; alpha-ribazole from 5,6-dimethylbenzimidazole: step 1/2.</text>
</comment>
<comment type="caution">
    <text evidence="10">The sequence shown here is derived from an EMBL/GenBank/DDBJ whole genome shotgun (WGS) entry which is preliminary data.</text>
</comment>
<protein>
    <recommendedName>
        <fullName evidence="4">Nicotinate-nucleotide--dimethylbenzimidazole phosphoribosyltransferase</fullName>
        <ecNumber evidence="3">2.4.2.21</ecNumber>
    </recommendedName>
    <alternativeName>
        <fullName evidence="8">N(1)-alpha-phosphoribosyltransferase</fullName>
    </alternativeName>
</protein>
<dbReference type="GO" id="GO:0008939">
    <property type="term" value="F:nicotinate-nucleotide-dimethylbenzimidazole phosphoribosyltransferase activity"/>
    <property type="evidence" value="ECO:0007669"/>
    <property type="project" value="UniProtKB-EC"/>
</dbReference>
<dbReference type="Proteomes" id="UP000003529">
    <property type="component" value="Unassembled WGS sequence"/>
</dbReference>
<evidence type="ECO:0000313" key="11">
    <source>
        <dbReference type="Proteomes" id="UP000003529"/>
    </source>
</evidence>
<proteinExistence type="inferred from homology"/>
<reference evidence="10" key="1">
    <citation type="submission" date="2009-04" db="EMBL/GenBank/DDBJ databases">
        <authorList>
            <person name="Weinstock G."/>
            <person name="Sodergren E."/>
            <person name="Clifton S."/>
            <person name="Fulton L."/>
            <person name="Fulton B."/>
            <person name="Courtney L."/>
            <person name="Fronick C."/>
            <person name="Harrison M."/>
            <person name="Strong C."/>
            <person name="Farmer C."/>
            <person name="Delahaunty K."/>
            <person name="Markovic C."/>
            <person name="Hall O."/>
            <person name="Minx P."/>
            <person name="Tomlinson C."/>
            <person name="Mitreva M."/>
            <person name="Nelson J."/>
            <person name="Hou S."/>
            <person name="Wollam A."/>
            <person name="Pepin K.H."/>
            <person name="Johnson M."/>
            <person name="Bhonagiri V."/>
            <person name="Nash W.E."/>
            <person name="Warren W."/>
            <person name="Chinwalla A."/>
            <person name="Mardis E.R."/>
            <person name="Wilson R.K."/>
        </authorList>
    </citation>
    <scope>NUCLEOTIDE SEQUENCE [LARGE SCALE GENOMIC DNA]</scope>
    <source>
        <strain evidence="10">ATCC 17748</strain>
    </source>
</reference>
<evidence type="ECO:0000256" key="2">
    <source>
        <dbReference type="ARBA" id="ARBA00007110"/>
    </source>
</evidence>
<dbReference type="PANTHER" id="PTHR43463:SF1">
    <property type="entry name" value="NICOTINATE-NUCLEOTIDE--DIMETHYLBENZIMIDAZOLE PHOSPHORIBOSYLTRANSFERASE"/>
    <property type="match status" value="1"/>
</dbReference>
<dbReference type="CDD" id="cd02439">
    <property type="entry name" value="DMB-PRT_CobT"/>
    <property type="match status" value="1"/>
</dbReference>
<dbReference type="Gene3D" id="3.40.50.10210">
    <property type="match status" value="1"/>
</dbReference>
<dbReference type="SUPFAM" id="SSF52733">
    <property type="entry name" value="Nicotinate mononucleotide:5,6-dimethylbenzimidazole phosphoribosyltransferase (CobT)"/>
    <property type="match status" value="1"/>
</dbReference>
<evidence type="ECO:0000256" key="5">
    <source>
        <dbReference type="ARBA" id="ARBA00022573"/>
    </source>
</evidence>
<dbReference type="UniPathway" id="UPA00061">
    <property type="reaction ID" value="UER00516"/>
</dbReference>
<evidence type="ECO:0000256" key="3">
    <source>
        <dbReference type="ARBA" id="ARBA00011991"/>
    </source>
</evidence>
<dbReference type="eggNOG" id="COG2038">
    <property type="taxonomic scope" value="Bacteria"/>
</dbReference>
<evidence type="ECO:0000256" key="6">
    <source>
        <dbReference type="ARBA" id="ARBA00022676"/>
    </source>
</evidence>
<dbReference type="InterPro" id="IPR003200">
    <property type="entry name" value="Nict_dMeBzImd_PRibTrfase"/>
</dbReference>
<dbReference type="InterPro" id="IPR023195">
    <property type="entry name" value="Nict_dMeBzImd_PRibTrfase_N"/>
</dbReference>
<evidence type="ECO:0000256" key="8">
    <source>
        <dbReference type="ARBA" id="ARBA00030686"/>
    </source>
</evidence>
<name>C4FNG5_9FIRM</name>
<organism evidence="10 11">
    <name type="scientific">Veillonella dispar ATCC 17748</name>
    <dbReference type="NCBI Taxonomy" id="546273"/>
    <lineage>
        <taxon>Bacteria</taxon>
        <taxon>Bacillati</taxon>
        <taxon>Bacillota</taxon>
        <taxon>Negativicutes</taxon>
        <taxon>Veillonellales</taxon>
        <taxon>Veillonellaceae</taxon>
        <taxon>Veillonella</taxon>
    </lineage>
</organism>
<keyword evidence="11" id="KW-1185">Reference proteome</keyword>
<dbReference type="InterPro" id="IPR036087">
    <property type="entry name" value="Nict_dMeBzImd_PRibTrfase_sf"/>
</dbReference>
<keyword evidence="6 10" id="KW-0328">Glycosyltransferase</keyword>
<sequence>MCILGFVKNIHVTYDLVKGDIMSLLQETCDAITGRSHEIEQHIIDSWNAGSPVEQYGRLVNVVAQYGAATNQEHLTVPKPCMIIASADHGVADMGVSAYPKETTVGMTQNYLIPKGAGANSLANYCGAQMEVIDMGIDADMSWVPGLRSHKLGMGTKNFVEEPAMTREQAVEGIEIGIRLVKEKIDEGFNVFLVGEMGISNTTASALMTAKFAGLTAEEATGRGTNISDERLKLKQRIVHDVLEKYKNIPKDDAIGILSSVGGFEFTCIVGVILGAAANNALVIIDGFNTSACALVAKTLVPQAMDYVMASHLSAEKAAKSSLENLGLEAYVDLGLCLGEASGGSIQMGMLDLAVHMYLAVTGGKA</sequence>
<gene>
    <name evidence="10" type="ORF">VEIDISOL_00497</name>
</gene>
<dbReference type="EC" id="2.4.2.21" evidence="3"/>
<dbReference type="Gene3D" id="1.10.1610.10">
    <property type="match status" value="1"/>
</dbReference>
<keyword evidence="7" id="KW-0808">Transferase</keyword>
<dbReference type="AlphaFoldDB" id="C4FNG5"/>
<dbReference type="FunFam" id="3.40.50.10210:FF:000001">
    <property type="entry name" value="Nicotinate-nucleotide--dimethylbenzimidazole phosphoribosyltransferase"/>
    <property type="match status" value="1"/>
</dbReference>
<evidence type="ECO:0000256" key="1">
    <source>
        <dbReference type="ARBA" id="ARBA00005049"/>
    </source>
</evidence>
<evidence type="ECO:0000256" key="7">
    <source>
        <dbReference type="ARBA" id="ARBA00022679"/>
    </source>
</evidence>
<evidence type="ECO:0000313" key="10">
    <source>
        <dbReference type="EMBL" id="EEP66423.1"/>
    </source>
</evidence>
<keyword evidence="5" id="KW-0169">Cobalamin biosynthesis</keyword>
<evidence type="ECO:0000256" key="4">
    <source>
        <dbReference type="ARBA" id="ARBA00015486"/>
    </source>
</evidence>
<comment type="catalytic activity">
    <reaction evidence="9">
        <text>5,6-dimethylbenzimidazole + nicotinate beta-D-ribonucleotide = alpha-ribazole 5'-phosphate + nicotinate + H(+)</text>
        <dbReference type="Rhea" id="RHEA:11196"/>
        <dbReference type="ChEBI" id="CHEBI:15378"/>
        <dbReference type="ChEBI" id="CHEBI:15890"/>
        <dbReference type="ChEBI" id="CHEBI:32544"/>
        <dbReference type="ChEBI" id="CHEBI:57502"/>
        <dbReference type="ChEBI" id="CHEBI:57918"/>
        <dbReference type="EC" id="2.4.2.21"/>
    </reaction>
</comment>
<dbReference type="Pfam" id="PF02277">
    <property type="entry name" value="DBI_PRT"/>
    <property type="match status" value="1"/>
</dbReference>